<gene>
    <name evidence="1" type="ORF">BT96DRAFT_1007320</name>
</gene>
<reference evidence="1" key="1">
    <citation type="journal article" date="2019" name="Environ. Microbiol.">
        <title>Fungal ecological strategies reflected in gene transcription - a case study of two litter decomposers.</title>
        <authorList>
            <person name="Barbi F."/>
            <person name="Kohler A."/>
            <person name="Barry K."/>
            <person name="Baskaran P."/>
            <person name="Daum C."/>
            <person name="Fauchery L."/>
            <person name="Ihrmark K."/>
            <person name="Kuo A."/>
            <person name="LaButti K."/>
            <person name="Lipzen A."/>
            <person name="Morin E."/>
            <person name="Grigoriev I.V."/>
            <person name="Henrissat B."/>
            <person name="Lindahl B."/>
            <person name="Martin F."/>
        </authorList>
    </citation>
    <scope>NUCLEOTIDE SEQUENCE</scope>
    <source>
        <strain evidence="1">JB14</strain>
    </source>
</reference>
<accession>A0A6A4GHY2</accession>
<dbReference type="EMBL" id="ML770022">
    <property type="protein sequence ID" value="KAE9385146.1"/>
    <property type="molecule type" value="Genomic_DNA"/>
</dbReference>
<organism evidence="1 2">
    <name type="scientific">Gymnopus androsaceus JB14</name>
    <dbReference type="NCBI Taxonomy" id="1447944"/>
    <lineage>
        <taxon>Eukaryota</taxon>
        <taxon>Fungi</taxon>
        <taxon>Dikarya</taxon>
        <taxon>Basidiomycota</taxon>
        <taxon>Agaricomycotina</taxon>
        <taxon>Agaricomycetes</taxon>
        <taxon>Agaricomycetidae</taxon>
        <taxon>Agaricales</taxon>
        <taxon>Marasmiineae</taxon>
        <taxon>Omphalotaceae</taxon>
        <taxon>Gymnopus</taxon>
    </lineage>
</organism>
<dbReference type="Proteomes" id="UP000799118">
    <property type="component" value="Unassembled WGS sequence"/>
</dbReference>
<dbReference type="AlphaFoldDB" id="A0A6A4GHY2"/>
<protein>
    <submittedName>
        <fullName evidence="1">Uncharacterized protein</fullName>
    </submittedName>
</protein>
<evidence type="ECO:0000313" key="2">
    <source>
        <dbReference type="Proteomes" id="UP000799118"/>
    </source>
</evidence>
<evidence type="ECO:0000313" key="1">
    <source>
        <dbReference type="EMBL" id="KAE9385146.1"/>
    </source>
</evidence>
<name>A0A6A4GHY2_9AGAR</name>
<sequence length="451" mass="49121">MVGLNSRSFNSYRQPSSFFTSLEEAIQHVTHSAIPPPPSGGCVGPPGRGFLWAIRMSLVYLGPGALLISRVMQLGRLQVGPLTFPHLAVLVLSLRPSHEVQVIRGPTIHIPPPTQCPAPPLDSPTPSLPLRIGNVPIPPGSELARELEAFEAMEAEVASASQAHFFKEQEAACLAAAETKHPLESEQQCKDQRAIRKQWQENMWKGELVGKAARRQQRALGVQQWQKQQVGPLTSSGLNIPVATSHLGPVPTPPMVLPAGAPTTPSPLSRTVAPPSPVAVPIPVPLCVLSPAPSVHSPRFSLLELPDRWSPIPLCTWSPPRVLERPRLDGDAYHRTHTAITSGRDPAVTDLWDAYGDSHRLGPLLSNLLGAVGEIPLFTTLFPTASTHLSFFLPLMPILQNTNIGALQQELLDMQWHLNSTQLDLGWSRLVAGWPLCKLVIWKRSLQTCIV</sequence>
<keyword evidence="2" id="KW-1185">Reference proteome</keyword>
<proteinExistence type="predicted"/>